<dbReference type="eggNOG" id="COG3655">
    <property type="taxonomic scope" value="Bacteria"/>
</dbReference>
<dbReference type="Gene3D" id="1.10.260.40">
    <property type="entry name" value="lambda repressor-like DNA-binding domains"/>
    <property type="match status" value="1"/>
</dbReference>
<name>Q0F1I3_9PROT</name>
<dbReference type="CDD" id="cd00093">
    <property type="entry name" value="HTH_XRE"/>
    <property type="match status" value="1"/>
</dbReference>
<evidence type="ECO:0000259" key="1">
    <source>
        <dbReference type="PROSITE" id="PS50943"/>
    </source>
</evidence>
<gene>
    <name evidence="2" type="ORF">SPV1_10766</name>
</gene>
<dbReference type="InterPro" id="IPR010982">
    <property type="entry name" value="Lambda_DNA-bd_dom_sf"/>
</dbReference>
<dbReference type="EMBL" id="AATS01000003">
    <property type="protein sequence ID" value="EAU55208.1"/>
    <property type="molecule type" value="Genomic_DNA"/>
</dbReference>
<dbReference type="PROSITE" id="PS50943">
    <property type="entry name" value="HTH_CROC1"/>
    <property type="match status" value="1"/>
</dbReference>
<dbReference type="GO" id="GO:0003677">
    <property type="term" value="F:DNA binding"/>
    <property type="evidence" value="ECO:0007669"/>
    <property type="project" value="InterPro"/>
</dbReference>
<dbReference type="HOGENOM" id="CLU_066192_31_3_0"/>
<dbReference type="InParanoid" id="Q0F1I3"/>
<keyword evidence="3" id="KW-1185">Reference proteome</keyword>
<dbReference type="SMART" id="SM00530">
    <property type="entry name" value="HTH_XRE"/>
    <property type="match status" value="1"/>
</dbReference>
<feature type="domain" description="HTH cro/C1-type" evidence="1">
    <location>
        <begin position="6"/>
        <end position="66"/>
    </location>
</feature>
<comment type="caution">
    <text evidence="2">The sequence shown here is derived from an EMBL/GenBank/DDBJ whole genome shotgun (WGS) entry which is preliminary data.</text>
</comment>
<dbReference type="Proteomes" id="UP000005297">
    <property type="component" value="Unassembled WGS sequence"/>
</dbReference>
<evidence type="ECO:0000313" key="3">
    <source>
        <dbReference type="Proteomes" id="UP000005297"/>
    </source>
</evidence>
<accession>Q0F1I3</accession>
<dbReference type="OrthoDB" id="9805309at2"/>
<proteinExistence type="predicted"/>
<dbReference type="RefSeq" id="WP_009849671.1">
    <property type="nucleotide sequence ID" value="NZ_DS022294.1"/>
</dbReference>
<dbReference type="InterPro" id="IPR001387">
    <property type="entry name" value="Cro/C1-type_HTH"/>
</dbReference>
<reference evidence="2 3" key="1">
    <citation type="submission" date="2006-09" db="EMBL/GenBank/DDBJ databases">
        <authorList>
            <person name="Emerson D."/>
            <person name="Ferriera S."/>
            <person name="Johnson J."/>
            <person name="Kravitz S."/>
            <person name="Halpern A."/>
            <person name="Remington K."/>
            <person name="Beeson K."/>
            <person name="Tran B."/>
            <person name="Rogers Y.-H."/>
            <person name="Friedman R."/>
            <person name="Venter J.C."/>
        </authorList>
    </citation>
    <scope>NUCLEOTIDE SEQUENCE [LARGE SCALE GENOMIC DNA]</scope>
    <source>
        <strain evidence="2 3">PV-1</strain>
    </source>
</reference>
<protein>
    <recommendedName>
        <fullName evidence="1">HTH cro/C1-type domain-containing protein</fullName>
    </recommendedName>
</protein>
<sequence length="73" mass="8272">MIKIKLKQLLAQRAYDGERMTLVELAEQTGISRTTLQRIANTPGHSTTTEHIDKLCKALNCNLNDLIEFSQDE</sequence>
<dbReference type="AlphaFoldDB" id="Q0F1I3"/>
<dbReference type="SUPFAM" id="SSF47413">
    <property type="entry name" value="lambda repressor-like DNA-binding domains"/>
    <property type="match status" value="1"/>
</dbReference>
<evidence type="ECO:0000313" key="2">
    <source>
        <dbReference type="EMBL" id="EAU55208.1"/>
    </source>
</evidence>
<organism evidence="2 3">
    <name type="scientific">Mariprofundus ferrooxydans PV-1</name>
    <dbReference type="NCBI Taxonomy" id="314345"/>
    <lineage>
        <taxon>Bacteria</taxon>
        <taxon>Pseudomonadati</taxon>
        <taxon>Pseudomonadota</taxon>
        <taxon>Candidatius Mariprofundia</taxon>
        <taxon>Mariprofundales</taxon>
        <taxon>Mariprofundaceae</taxon>
        <taxon>Mariprofundus</taxon>
    </lineage>
</organism>
<dbReference type="Pfam" id="PF13443">
    <property type="entry name" value="HTH_26"/>
    <property type="match status" value="1"/>
</dbReference>